<dbReference type="EMBL" id="CAJOBJ010154425">
    <property type="protein sequence ID" value="CAF4819905.1"/>
    <property type="molecule type" value="Genomic_DNA"/>
</dbReference>
<dbReference type="SUPFAM" id="SSF53187">
    <property type="entry name" value="Zn-dependent exopeptidases"/>
    <property type="match status" value="1"/>
</dbReference>
<comment type="caution">
    <text evidence="4">The sequence shown here is derived from an EMBL/GenBank/DDBJ whole genome shotgun (WGS) entry which is preliminary data.</text>
</comment>
<protein>
    <recommendedName>
        <fullName evidence="1">Peptidase M28 domain-containing protein</fullName>
    </recommendedName>
</protein>
<proteinExistence type="predicted"/>
<evidence type="ECO:0000313" key="5">
    <source>
        <dbReference type="Proteomes" id="UP000681720"/>
    </source>
</evidence>
<evidence type="ECO:0000313" key="4">
    <source>
        <dbReference type="EMBL" id="CAF4819905.1"/>
    </source>
</evidence>
<dbReference type="InterPro" id="IPR007484">
    <property type="entry name" value="Peptidase_M28"/>
</dbReference>
<evidence type="ECO:0000313" key="3">
    <source>
        <dbReference type="EMBL" id="CAF4622476.1"/>
    </source>
</evidence>
<dbReference type="Proteomes" id="UP000681967">
    <property type="component" value="Unassembled WGS sequence"/>
</dbReference>
<feature type="non-terminal residue" evidence="4">
    <location>
        <position position="75"/>
    </location>
</feature>
<dbReference type="AlphaFoldDB" id="A0A8S3BVY1"/>
<dbReference type="Proteomes" id="UP000681720">
    <property type="component" value="Unassembled WGS sequence"/>
</dbReference>
<dbReference type="Proteomes" id="UP000676336">
    <property type="component" value="Unassembled WGS sequence"/>
</dbReference>
<feature type="domain" description="Peptidase M28" evidence="1">
    <location>
        <begin position="2"/>
        <end position="70"/>
    </location>
</feature>
<gene>
    <name evidence="3" type="ORF">BYL167_LOCUS41022</name>
    <name evidence="4" type="ORF">GIL414_LOCUS47964</name>
    <name evidence="2" type="ORF">SMN809_LOCUS25957</name>
</gene>
<sequence length="75" mass="8708">MTLARLFRSPAYPKYKYRVRFCWWGAEELGLLGSNFHVKQAKTLNAIGDRLSDYLVNLNYDMLGSSNYMFGIYDG</sequence>
<dbReference type="EMBL" id="CAJOBH010102958">
    <property type="protein sequence ID" value="CAF4622476.1"/>
    <property type="molecule type" value="Genomic_DNA"/>
</dbReference>
<organism evidence="4 5">
    <name type="scientific">Rotaria magnacalcarata</name>
    <dbReference type="NCBI Taxonomy" id="392030"/>
    <lineage>
        <taxon>Eukaryota</taxon>
        <taxon>Metazoa</taxon>
        <taxon>Spiralia</taxon>
        <taxon>Gnathifera</taxon>
        <taxon>Rotifera</taxon>
        <taxon>Eurotatoria</taxon>
        <taxon>Bdelloidea</taxon>
        <taxon>Philodinida</taxon>
        <taxon>Philodinidae</taxon>
        <taxon>Rotaria</taxon>
    </lineage>
</organism>
<evidence type="ECO:0000313" key="2">
    <source>
        <dbReference type="EMBL" id="CAF4297628.1"/>
    </source>
</evidence>
<dbReference type="Pfam" id="PF04389">
    <property type="entry name" value="Peptidase_M28"/>
    <property type="match status" value="1"/>
</dbReference>
<dbReference type="Gene3D" id="3.40.630.10">
    <property type="entry name" value="Zn peptidases"/>
    <property type="match status" value="1"/>
</dbReference>
<reference evidence="4" key="1">
    <citation type="submission" date="2021-02" db="EMBL/GenBank/DDBJ databases">
        <authorList>
            <person name="Nowell W R."/>
        </authorList>
    </citation>
    <scope>NUCLEOTIDE SEQUENCE</scope>
</reference>
<dbReference type="EMBL" id="CAJOBI010035635">
    <property type="protein sequence ID" value="CAF4297628.1"/>
    <property type="molecule type" value="Genomic_DNA"/>
</dbReference>
<accession>A0A8S3BVY1</accession>
<evidence type="ECO:0000259" key="1">
    <source>
        <dbReference type="Pfam" id="PF04389"/>
    </source>
</evidence>
<name>A0A8S3BVY1_9BILA</name>